<dbReference type="EMBL" id="BMLS01000010">
    <property type="protein sequence ID" value="GGO75195.1"/>
    <property type="molecule type" value="Genomic_DNA"/>
</dbReference>
<gene>
    <name evidence="3" type="ORF">GCM10010982_39790</name>
</gene>
<evidence type="ECO:0000313" key="4">
    <source>
        <dbReference type="Proteomes" id="UP000606935"/>
    </source>
</evidence>
<dbReference type="Proteomes" id="UP000606935">
    <property type="component" value="Unassembled WGS sequence"/>
</dbReference>
<reference evidence="3" key="1">
    <citation type="journal article" date="2014" name="Int. J. Syst. Evol. Microbiol.">
        <title>Complete genome sequence of Corynebacterium casei LMG S-19264T (=DSM 44701T), isolated from a smear-ripened cheese.</title>
        <authorList>
            <consortium name="US DOE Joint Genome Institute (JGI-PGF)"/>
            <person name="Walter F."/>
            <person name="Albersmeier A."/>
            <person name="Kalinowski J."/>
            <person name="Ruckert C."/>
        </authorList>
    </citation>
    <scope>NUCLEOTIDE SEQUENCE</scope>
    <source>
        <strain evidence="3">CGMCC 1.7086</strain>
    </source>
</reference>
<reference evidence="3" key="2">
    <citation type="submission" date="2020-09" db="EMBL/GenBank/DDBJ databases">
        <authorList>
            <person name="Sun Q."/>
            <person name="Zhou Y."/>
        </authorList>
    </citation>
    <scope>NUCLEOTIDE SEQUENCE</scope>
    <source>
        <strain evidence="3">CGMCC 1.7086</strain>
    </source>
</reference>
<comment type="caution">
    <text evidence="3">The sequence shown here is derived from an EMBL/GenBank/DDBJ whole genome shotgun (WGS) entry which is preliminary data.</text>
</comment>
<name>A0A918DML2_9ALTE</name>
<dbReference type="RefSeq" id="WP_188699245.1">
    <property type="nucleotide sequence ID" value="NZ_BMLS01000010.1"/>
</dbReference>
<keyword evidence="1" id="KW-0732">Signal</keyword>
<evidence type="ECO:0000259" key="2">
    <source>
        <dbReference type="Pfam" id="PF13349"/>
    </source>
</evidence>
<proteinExistence type="predicted"/>
<keyword evidence="4" id="KW-1185">Reference proteome</keyword>
<evidence type="ECO:0000313" key="3">
    <source>
        <dbReference type="EMBL" id="GGO75195.1"/>
    </source>
</evidence>
<feature type="domain" description="DUF4097" evidence="2">
    <location>
        <begin position="46"/>
        <end position="312"/>
    </location>
</feature>
<dbReference type="InterPro" id="IPR025164">
    <property type="entry name" value="Toastrack_DUF4097"/>
</dbReference>
<feature type="signal peptide" evidence="1">
    <location>
        <begin position="1"/>
        <end position="19"/>
    </location>
</feature>
<dbReference type="Pfam" id="PF13349">
    <property type="entry name" value="DUF4097"/>
    <property type="match status" value="1"/>
</dbReference>
<protein>
    <recommendedName>
        <fullName evidence="2">DUF4097 domain-containing protein</fullName>
    </recommendedName>
</protein>
<evidence type="ECO:0000256" key="1">
    <source>
        <dbReference type="SAM" id="SignalP"/>
    </source>
</evidence>
<dbReference type="AlphaFoldDB" id="A0A918DML2"/>
<accession>A0A918DML2</accession>
<organism evidence="3 4">
    <name type="scientific">Bowmanella pacifica</name>
    <dbReference type="NCBI Taxonomy" id="502051"/>
    <lineage>
        <taxon>Bacteria</taxon>
        <taxon>Pseudomonadati</taxon>
        <taxon>Pseudomonadota</taxon>
        <taxon>Gammaproteobacteria</taxon>
        <taxon>Alteromonadales</taxon>
        <taxon>Alteromonadaceae</taxon>
        <taxon>Bowmanella</taxon>
    </lineage>
</organism>
<sequence length="315" mass="34183">MNRFLIAAGLLSLSTWCLAGERVDLSLEAKADGRVRVEHISGQAVIKGWDKNQVKVFGELDERAEKLVFERDGNEIIVKVKVPQGNWHEWKNAKGDDLQIFVPNQSLLTYDTVNADLRAEGVYGGVELSSVNGEIAVRDIKGRIRIETVNGGIDSAGLNGDIKLSSVNGEIKDKDSQGPEVRYESVNGEVVASSSAPRVKVENVTSEVKLALDKVERLSIQTVSGDASISLTLLDDGEITGSTVSGGVDLTFQKNISARFDLEGHAGGRFTNHLSDDKMEKTKYGPGRWLKFRTGDSPAKVRISTVSGRISLSSK</sequence>
<feature type="chain" id="PRO_5037296918" description="DUF4097 domain-containing protein" evidence="1">
    <location>
        <begin position="20"/>
        <end position="315"/>
    </location>
</feature>